<accession>A0AAE3GER2</accession>
<evidence type="ECO:0000256" key="1">
    <source>
        <dbReference type="ARBA" id="ARBA00001554"/>
    </source>
</evidence>
<comment type="catalytic activity">
    <reaction evidence="1">
        <text>(4aS,6R)-4a-hydroxy-L-erythro-5,6,7,8-tetrahydrobiopterin = (6R)-L-erythro-6,7-dihydrobiopterin + H2O</text>
        <dbReference type="Rhea" id="RHEA:11920"/>
        <dbReference type="ChEBI" id="CHEBI:15377"/>
        <dbReference type="ChEBI" id="CHEBI:15642"/>
        <dbReference type="ChEBI" id="CHEBI:43120"/>
        <dbReference type="EC" id="4.2.1.96"/>
    </reaction>
</comment>
<dbReference type="SUPFAM" id="SSF55248">
    <property type="entry name" value="PCD-like"/>
    <property type="match status" value="1"/>
</dbReference>
<protein>
    <recommendedName>
        <fullName evidence="4">Putative pterin-4-alpha-carbinolamine dehydratase</fullName>
        <ecNumber evidence="3">4.2.1.96</ecNumber>
    </recommendedName>
</protein>
<evidence type="ECO:0000313" key="7">
    <source>
        <dbReference type="Proteomes" id="UP001206128"/>
    </source>
</evidence>
<dbReference type="Pfam" id="PF10025">
    <property type="entry name" value="DUF2267"/>
    <property type="match status" value="1"/>
</dbReference>
<dbReference type="Gene3D" id="3.30.1360.20">
    <property type="entry name" value="Transcriptional coactivator/pterin dehydratase"/>
    <property type="match status" value="1"/>
</dbReference>
<keyword evidence="5" id="KW-0456">Lyase</keyword>
<comment type="caution">
    <text evidence="6">The sequence shown here is derived from an EMBL/GenBank/DDBJ whole genome shotgun (WGS) entry which is preliminary data.</text>
</comment>
<dbReference type="AlphaFoldDB" id="A0AAE3GER2"/>
<sequence length="241" mass="26272">MRYQHLVETVRGRAALDSTARARAATSVVLTTLAHCLAPADRHRVAERLPGLLAPAVEVPGQRERRHGEDLLVEIGQRLHTTPERARYLGQAVLGVLREEQPDLVDQLRDQLSTDLLDVLAPAGQPAWLAESTRPDVPTRLSDADVAAALRRLTGWTGDRSAISRTVSLPDDRLTPLVNRVQRVAAREFNDHAHVERGRGWVRFTLSTQRGAVTAPDVALAARIDQVVSGFGSGGRPGPAR</sequence>
<dbReference type="GO" id="GO:0008124">
    <property type="term" value="F:4-alpha-hydroxytetrahydrobiopterin dehydratase activity"/>
    <property type="evidence" value="ECO:0007669"/>
    <property type="project" value="UniProtKB-EC"/>
</dbReference>
<dbReference type="EMBL" id="JAMTCK010000003">
    <property type="protein sequence ID" value="MCP2164788.1"/>
    <property type="molecule type" value="Genomic_DNA"/>
</dbReference>
<comment type="similarity">
    <text evidence="2">Belongs to the pterin-4-alpha-carbinolamine dehydratase family.</text>
</comment>
<name>A0AAE3GER2_9PSEU</name>
<dbReference type="InterPro" id="IPR038282">
    <property type="entry name" value="DUF2267_sf"/>
</dbReference>
<dbReference type="EC" id="4.2.1.96" evidence="3"/>
<evidence type="ECO:0000313" key="6">
    <source>
        <dbReference type="EMBL" id="MCP2164788.1"/>
    </source>
</evidence>
<dbReference type="Proteomes" id="UP001206128">
    <property type="component" value="Unassembled WGS sequence"/>
</dbReference>
<dbReference type="GO" id="GO:0006729">
    <property type="term" value="P:tetrahydrobiopterin biosynthetic process"/>
    <property type="evidence" value="ECO:0007669"/>
    <property type="project" value="InterPro"/>
</dbReference>
<keyword evidence="7" id="KW-1185">Reference proteome</keyword>
<evidence type="ECO:0000256" key="2">
    <source>
        <dbReference type="ARBA" id="ARBA00006472"/>
    </source>
</evidence>
<dbReference type="Pfam" id="PF01329">
    <property type="entry name" value="Pterin_4a"/>
    <property type="match status" value="1"/>
</dbReference>
<gene>
    <name evidence="6" type="ORF">LX83_001628</name>
</gene>
<dbReference type="InterPro" id="IPR001533">
    <property type="entry name" value="Pterin_deHydtase"/>
</dbReference>
<organism evidence="6 7">
    <name type="scientific">Goodfellowiella coeruleoviolacea</name>
    <dbReference type="NCBI Taxonomy" id="334858"/>
    <lineage>
        <taxon>Bacteria</taxon>
        <taxon>Bacillati</taxon>
        <taxon>Actinomycetota</taxon>
        <taxon>Actinomycetes</taxon>
        <taxon>Pseudonocardiales</taxon>
        <taxon>Pseudonocardiaceae</taxon>
        <taxon>Goodfellowiella</taxon>
    </lineage>
</organism>
<evidence type="ECO:0000256" key="5">
    <source>
        <dbReference type="ARBA" id="ARBA00023239"/>
    </source>
</evidence>
<dbReference type="InterPro" id="IPR036428">
    <property type="entry name" value="PCD_sf"/>
</dbReference>
<evidence type="ECO:0000256" key="3">
    <source>
        <dbReference type="ARBA" id="ARBA00013252"/>
    </source>
</evidence>
<dbReference type="InterPro" id="IPR018727">
    <property type="entry name" value="DUF2267"/>
</dbReference>
<evidence type="ECO:0000256" key="4">
    <source>
        <dbReference type="ARBA" id="ARBA00021735"/>
    </source>
</evidence>
<dbReference type="RefSeq" id="WP_253768878.1">
    <property type="nucleotide sequence ID" value="NZ_JAMTCK010000003.1"/>
</dbReference>
<reference evidence="6" key="1">
    <citation type="submission" date="2022-06" db="EMBL/GenBank/DDBJ databases">
        <title>Genomic Encyclopedia of Archaeal and Bacterial Type Strains, Phase II (KMG-II): from individual species to whole genera.</title>
        <authorList>
            <person name="Goeker M."/>
        </authorList>
    </citation>
    <scope>NUCLEOTIDE SEQUENCE</scope>
    <source>
        <strain evidence="6">DSM 43935</strain>
    </source>
</reference>
<dbReference type="Gene3D" id="1.10.490.110">
    <property type="entry name" value="Uncharacterized conserved protein DUF2267"/>
    <property type="match status" value="1"/>
</dbReference>
<proteinExistence type="inferred from homology"/>